<dbReference type="InterPro" id="IPR006066">
    <property type="entry name" value="NO2/SO3_Rdtase_FeS/sirohaem_BS"/>
</dbReference>
<dbReference type="GO" id="GO:0019418">
    <property type="term" value="P:sulfide oxidation"/>
    <property type="evidence" value="ECO:0007669"/>
    <property type="project" value="UniProtKB-ARBA"/>
</dbReference>
<dbReference type="STRING" id="3914.A0A0L9V8C5"/>
<comment type="similarity">
    <text evidence="6">Belongs to the nitrite and sulfite reductase 4Fe-4S domain family.</text>
</comment>
<dbReference type="FunFam" id="3.30.413.10:FF:000014">
    <property type="entry name" value="Sulfite reductase [ferredoxin], chloroplastic"/>
    <property type="match status" value="1"/>
</dbReference>
<dbReference type="OMA" id="WQMMLRL"/>
<dbReference type="PROSITE" id="PS00365">
    <property type="entry name" value="NIR_SIR"/>
    <property type="match status" value="1"/>
</dbReference>
<evidence type="ECO:0000256" key="1">
    <source>
        <dbReference type="ARBA" id="ARBA00001929"/>
    </source>
</evidence>
<gene>
    <name evidence="24" type="ORF">LR48_Vigan08g197400</name>
</gene>
<proteinExistence type="inferred from homology"/>
<comment type="cofactor">
    <cofactor evidence="1">
        <name>siroheme</name>
        <dbReference type="ChEBI" id="CHEBI:60052"/>
    </cofactor>
</comment>
<evidence type="ECO:0000256" key="14">
    <source>
        <dbReference type="ARBA" id="ARBA00022946"/>
    </source>
</evidence>
<reference evidence="25" key="1">
    <citation type="journal article" date="2015" name="Proc. Natl. Acad. Sci. U.S.A.">
        <title>Genome sequencing of adzuki bean (Vigna angularis) provides insight into high starch and low fat accumulation and domestication.</title>
        <authorList>
            <person name="Yang K."/>
            <person name="Tian Z."/>
            <person name="Chen C."/>
            <person name="Luo L."/>
            <person name="Zhao B."/>
            <person name="Wang Z."/>
            <person name="Yu L."/>
            <person name="Li Y."/>
            <person name="Sun Y."/>
            <person name="Li W."/>
            <person name="Chen Y."/>
            <person name="Li Y."/>
            <person name="Zhang Y."/>
            <person name="Ai D."/>
            <person name="Zhao J."/>
            <person name="Shang C."/>
            <person name="Ma Y."/>
            <person name="Wu B."/>
            <person name="Wang M."/>
            <person name="Gao L."/>
            <person name="Sun D."/>
            <person name="Zhang P."/>
            <person name="Guo F."/>
            <person name="Wang W."/>
            <person name="Li Y."/>
            <person name="Wang J."/>
            <person name="Varshney R.K."/>
            <person name="Wang J."/>
            <person name="Ling H.Q."/>
            <person name="Wan P."/>
        </authorList>
    </citation>
    <scope>NUCLEOTIDE SEQUENCE</scope>
    <source>
        <strain evidence="25">cv. Jingnong 6</strain>
    </source>
</reference>
<dbReference type="Proteomes" id="UP000053144">
    <property type="component" value="Chromosome 8"/>
</dbReference>
<evidence type="ECO:0000256" key="4">
    <source>
        <dbReference type="ARBA" id="ARBA00003329"/>
    </source>
</evidence>
<dbReference type="AlphaFoldDB" id="A0A0L9V8C5"/>
<keyword evidence="9" id="KW-0150">Chloroplast</keyword>
<evidence type="ECO:0000256" key="6">
    <source>
        <dbReference type="ARBA" id="ARBA00010429"/>
    </source>
</evidence>
<dbReference type="GO" id="GO:0000103">
    <property type="term" value="P:sulfate assimilation"/>
    <property type="evidence" value="ECO:0007669"/>
    <property type="project" value="TreeGrafter"/>
</dbReference>
<dbReference type="FunFam" id="3.90.480.10:FF:000001">
    <property type="entry name" value="Sulfite reductase [ferredoxin], chloroplastic"/>
    <property type="match status" value="1"/>
</dbReference>
<protein>
    <recommendedName>
        <fullName evidence="21">Sulfite reductase [ferredoxin], chloroplastic</fullName>
        <ecNumber evidence="7">1.8.7.1</ecNumber>
    </recommendedName>
</protein>
<keyword evidence="13" id="KW-0883">Thioether bond</keyword>
<evidence type="ECO:0000256" key="12">
    <source>
        <dbReference type="ARBA" id="ARBA00022723"/>
    </source>
</evidence>
<evidence type="ECO:0000256" key="7">
    <source>
        <dbReference type="ARBA" id="ARBA00012353"/>
    </source>
</evidence>
<evidence type="ECO:0000256" key="20">
    <source>
        <dbReference type="ARBA" id="ARBA00049518"/>
    </source>
</evidence>
<evidence type="ECO:0000256" key="21">
    <source>
        <dbReference type="ARBA" id="ARBA00069304"/>
    </source>
</evidence>
<evidence type="ECO:0000256" key="5">
    <source>
        <dbReference type="ARBA" id="ARBA00004595"/>
    </source>
</evidence>
<comment type="cofactor">
    <cofactor evidence="2">
        <name>[4Fe-4S] cluster</name>
        <dbReference type="ChEBI" id="CHEBI:49883"/>
    </cofactor>
</comment>
<sequence>MTTSFGAATTSAALKDAKLQIPNFHGLRPAAASSLTRNALPLPSSTRSLVITRAVSTPVQPETTTVKRSKVEIFKEQSNFIRYPLNEDMLTDAPNIGEAATQLIKFHGSYQQYNREERGSRSYSFMIRTKNPCGKVSNQLYLTMDDLADQFGIGTLRLTTRQTFQLHGVLKKDLKTVMGTIIRNMGSTLGACGDLNRNVLAPAAPLVRKDYLLAQETAENIAALLSPQSGFYYDIWVDGEKILSSEPPEVVQARNDNSHGTNFPDSPEPIYGTQFLPRKFKIAVTVPTDNSVDILTNDIGVVVVTDEAGEPQGYNIYVGGGMGRTHRVETTFPRLAEPLGYVPKEDILYAVKAIVVTQRENGRRDDRRYSRMKYLISSWGIEKFRSVVEQYYGKKFEPFRVLPEWEFKSYLGWHEQGDGKLFYGLHVDNGRIGGKMKKTLREVIEKYNLNVRITPNQNIILTDVRSSWKRPITTTLAQAGLLQPRFVDPLNITAMACPAFPLCPLAITEAERGIPDILKRIRAVFDKVGLRYSESVVVRITGCPNGCARPYMAELGLVGDGPNSYQIWLGGNKKQTSLARSFMDKVKLHDLENVLEPLLYYWKQRRQSKESFGDFTNRMGFDKLKEHVEKWEGPVVAPSRHNLKLFADKETYDAMDELAKLQNKSAHQLAMEIIRNYVASNQNGKGE</sequence>
<accession>A0A0L9V8C5</accession>
<dbReference type="PANTHER" id="PTHR11493">
    <property type="entry name" value="SULFITE REDUCTASE [NADPH] SUBUNIT BETA-RELATED"/>
    <property type="match status" value="1"/>
</dbReference>
<evidence type="ECO:0000256" key="19">
    <source>
        <dbReference type="ARBA" id="ARBA00046513"/>
    </source>
</evidence>
<dbReference type="Gramene" id="KOM51147">
    <property type="protein sequence ID" value="KOM51147"/>
    <property type="gene ID" value="LR48_Vigan08g197400"/>
</dbReference>
<organism evidence="24 25">
    <name type="scientific">Phaseolus angularis</name>
    <name type="common">Azuki bean</name>
    <name type="synonym">Vigna angularis</name>
    <dbReference type="NCBI Taxonomy" id="3914"/>
    <lineage>
        <taxon>Eukaryota</taxon>
        <taxon>Viridiplantae</taxon>
        <taxon>Streptophyta</taxon>
        <taxon>Embryophyta</taxon>
        <taxon>Tracheophyta</taxon>
        <taxon>Spermatophyta</taxon>
        <taxon>Magnoliopsida</taxon>
        <taxon>eudicotyledons</taxon>
        <taxon>Gunneridae</taxon>
        <taxon>Pentapetalae</taxon>
        <taxon>rosids</taxon>
        <taxon>fabids</taxon>
        <taxon>Fabales</taxon>
        <taxon>Fabaceae</taxon>
        <taxon>Papilionoideae</taxon>
        <taxon>50 kb inversion clade</taxon>
        <taxon>NPAAA clade</taxon>
        <taxon>indigoferoid/millettioid clade</taxon>
        <taxon>Phaseoleae</taxon>
        <taxon>Vigna</taxon>
    </lineage>
</organism>
<dbReference type="EMBL" id="CM003378">
    <property type="protein sequence ID" value="KOM51147.1"/>
    <property type="molecule type" value="Genomic_DNA"/>
</dbReference>
<dbReference type="FunFam" id="3.30.413.10:FF:000008">
    <property type="entry name" value="Sulfite reductase [ferredoxin], chloroplastic"/>
    <property type="match status" value="1"/>
</dbReference>
<dbReference type="EC" id="1.8.7.1" evidence="7"/>
<evidence type="ECO:0000256" key="9">
    <source>
        <dbReference type="ARBA" id="ARBA00022528"/>
    </source>
</evidence>
<evidence type="ECO:0000256" key="10">
    <source>
        <dbReference type="ARBA" id="ARBA00022617"/>
    </source>
</evidence>
<dbReference type="PRINTS" id="PR00397">
    <property type="entry name" value="SIROHAEM"/>
</dbReference>
<dbReference type="InterPro" id="IPR011787">
    <property type="entry name" value="SiR_ferredoxin-dep"/>
</dbReference>
<dbReference type="GO" id="GO:0009337">
    <property type="term" value="C:sulfite reductase complex (NADPH)"/>
    <property type="evidence" value="ECO:0007669"/>
    <property type="project" value="TreeGrafter"/>
</dbReference>
<dbReference type="Pfam" id="PF01077">
    <property type="entry name" value="NIR_SIR"/>
    <property type="match status" value="2"/>
</dbReference>
<keyword evidence="17" id="KW-0411">Iron-sulfur</keyword>
<keyword evidence="10" id="KW-0349">Heme</keyword>
<dbReference type="PANTHER" id="PTHR11493:SF47">
    <property type="entry name" value="SULFITE REDUCTASE [NADPH] SUBUNIT BETA"/>
    <property type="match status" value="1"/>
</dbReference>
<comment type="subcellular location">
    <subcellularLocation>
        <location evidence="5">Plastid</location>
        <location evidence="5">Chloroplast stroma</location>
        <location evidence="5">Chloroplast nucleoid</location>
    </subcellularLocation>
</comment>
<comment type="catalytic activity">
    <reaction evidence="20">
        <text>hydrogen sulfide + 6 oxidized [2Fe-2S]-[ferredoxin] + 3 H2O = sulfite + 6 reduced [2Fe-2S]-[ferredoxin] + 7 H(+)</text>
        <dbReference type="Rhea" id="RHEA:23132"/>
        <dbReference type="Rhea" id="RHEA-COMP:10000"/>
        <dbReference type="Rhea" id="RHEA-COMP:10001"/>
        <dbReference type="ChEBI" id="CHEBI:15377"/>
        <dbReference type="ChEBI" id="CHEBI:15378"/>
        <dbReference type="ChEBI" id="CHEBI:17359"/>
        <dbReference type="ChEBI" id="CHEBI:29919"/>
        <dbReference type="ChEBI" id="CHEBI:33737"/>
        <dbReference type="ChEBI" id="CHEBI:33738"/>
        <dbReference type="EC" id="1.8.7.1"/>
    </reaction>
</comment>
<dbReference type="InterPro" id="IPR005117">
    <property type="entry name" value="NiRdtase/SiRdtase_haem-b_fer"/>
</dbReference>
<feature type="domain" description="Nitrite/sulphite reductase 4Fe-4S" evidence="22">
    <location>
        <begin position="492"/>
        <end position="630"/>
    </location>
</feature>
<keyword evidence="18" id="KW-0238">DNA-binding</keyword>
<evidence type="ECO:0000256" key="15">
    <source>
        <dbReference type="ARBA" id="ARBA00023002"/>
    </source>
</evidence>
<comment type="function">
    <text evidence="4">Essential protein with sulfite reductase activity required in assimilatory sulfate reduction pathway during both primary and secondary metabolism and thus involved in development and growth.</text>
</comment>
<evidence type="ECO:0000259" key="23">
    <source>
        <dbReference type="Pfam" id="PF03460"/>
    </source>
</evidence>
<evidence type="ECO:0000256" key="18">
    <source>
        <dbReference type="ARBA" id="ARBA00023125"/>
    </source>
</evidence>
<dbReference type="OrthoDB" id="1688044at2759"/>
<dbReference type="InterPro" id="IPR045169">
    <property type="entry name" value="NO2/SO3_Rdtase_4Fe4S_prot"/>
</dbReference>
<evidence type="ECO:0000259" key="22">
    <source>
        <dbReference type="Pfam" id="PF01077"/>
    </source>
</evidence>
<comment type="subunit">
    <text evidence="19">Monomer. Interacts with ferredoxin.</text>
</comment>
<dbReference type="SUPFAM" id="SSF56014">
    <property type="entry name" value="Nitrite and sulphite reductase 4Fe-4S domain-like"/>
    <property type="match status" value="2"/>
</dbReference>
<dbReference type="Pfam" id="PF03460">
    <property type="entry name" value="NIR_SIR_ferr"/>
    <property type="match status" value="2"/>
</dbReference>
<dbReference type="Gene3D" id="3.90.480.10">
    <property type="entry name" value="Sulfite Reductase Hemoprotein,Domain 2"/>
    <property type="match status" value="1"/>
</dbReference>
<keyword evidence="11" id="KW-0934">Plastid</keyword>
<dbReference type="NCBIfam" id="TIGR02042">
    <property type="entry name" value="sir"/>
    <property type="match status" value="1"/>
</dbReference>
<keyword evidence="16" id="KW-0408">Iron</keyword>
<dbReference type="KEGG" id="var:108340489"/>
<dbReference type="GO" id="GO:0009409">
    <property type="term" value="P:response to cold"/>
    <property type="evidence" value="ECO:0007669"/>
    <property type="project" value="EnsemblPlants"/>
</dbReference>
<dbReference type="GO" id="GO:0050311">
    <property type="term" value="F:sulfite reductase (ferredoxin) activity"/>
    <property type="evidence" value="ECO:0007669"/>
    <property type="project" value="UniProtKB-EC"/>
</dbReference>
<dbReference type="GO" id="GO:0051539">
    <property type="term" value="F:4 iron, 4 sulfur cluster binding"/>
    <property type="evidence" value="ECO:0007669"/>
    <property type="project" value="UniProtKB-KW"/>
</dbReference>
<evidence type="ECO:0000313" key="24">
    <source>
        <dbReference type="EMBL" id="KOM51147.1"/>
    </source>
</evidence>
<dbReference type="GO" id="GO:0046872">
    <property type="term" value="F:metal ion binding"/>
    <property type="evidence" value="ECO:0007669"/>
    <property type="project" value="UniProtKB-KW"/>
</dbReference>
<keyword evidence="15" id="KW-0560">Oxidoreductase</keyword>
<evidence type="ECO:0000256" key="3">
    <source>
        <dbReference type="ARBA" id="ARBA00002010"/>
    </source>
</evidence>
<dbReference type="GO" id="GO:0016002">
    <property type="term" value="F:sulfite reductase activity"/>
    <property type="evidence" value="ECO:0007669"/>
    <property type="project" value="EnsemblPlants"/>
</dbReference>
<evidence type="ECO:0000256" key="8">
    <source>
        <dbReference type="ARBA" id="ARBA00022485"/>
    </source>
</evidence>
<dbReference type="GO" id="GO:0010319">
    <property type="term" value="C:stromule"/>
    <property type="evidence" value="ECO:0007669"/>
    <property type="project" value="EnsemblPlants"/>
</dbReference>
<evidence type="ECO:0000313" key="25">
    <source>
        <dbReference type="Proteomes" id="UP000053144"/>
    </source>
</evidence>
<dbReference type="InterPro" id="IPR045854">
    <property type="entry name" value="NO2/SO3_Rdtase_4Fe4S_sf"/>
</dbReference>
<keyword evidence="14" id="KW-0809">Transit peptide</keyword>
<evidence type="ECO:0000256" key="16">
    <source>
        <dbReference type="ARBA" id="ARBA00023004"/>
    </source>
</evidence>
<dbReference type="GO" id="GO:0020037">
    <property type="term" value="F:heme binding"/>
    <property type="evidence" value="ECO:0007669"/>
    <property type="project" value="InterPro"/>
</dbReference>
<dbReference type="NCBIfam" id="NF010029">
    <property type="entry name" value="PRK13504.1"/>
    <property type="match status" value="1"/>
</dbReference>
<evidence type="ECO:0000256" key="2">
    <source>
        <dbReference type="ARBA" id="ARBA00001966"/>
    </source>
</evidence>
<keyword evidence="8" id="KW-0004">4Fe-4S</keyword>
<dbReference type="InterPro" id="IPR036136">
    <property type="entry name" value="Nit/Sulf_reduc_fer-like_dom_sf"/>
</dbReference>
<feature type="domain" description="Nitrite/Sulfite reductase ferredoxin-like" evidence="23">
    <location>
        <begin position="124"/>
        <end position="178"/>
    </location>
</feature>
<dbReference type="GO" id="GO:0042644">
    <property type="term" value="C:chloroplast nucleoid"/>
    <property type="evidence" value="ECO:0007669"/>
    <property type="project" value="UniProtKB-SubCell"/>
</dbReference>
<evidence type="ECO:0000256" key="17">
    <source>
        <dbReference type="ARBA" id="ARBA00023014"/>
    </source>
</evidence>
<dbReference type="SUPFAM" id="SSF55124">
    <property type="entry name" value="Nitrite/Sulfite reductase N-terminal domain-like"/>
    <property type="match status" value="2"/>
</dbReference>
<comment type="function">
    <text evidence="3">DNA-binding protein that binds to both double-stranded and single-stranded DNA without significant sequence specificity to reversibly repress the transcriptional activity of chloroplast nucleoids by promoting DNA compaction and possibly regulate DNA replication.</text>
</comment>
<dbReference type="GO" id="GO:0003677">
    <property type="term" value="F:DNA binding"/>
    <property type="evidence" value="ECO:0007669"/>
    <property type="project" value="UniProtKB-KW"/>
</dbReference>
<evidence type="ECO:0000256" key="13">
    <source>
        <dbReference type="ARBA" id="ARBA00022784"/>
    </source>
</evidence>
<dbReference type="Gene3D" id="3.30.413.10">
    <property type="entry name" value="Sulfite Reductase Hemoprotein, domain 1"/>
    <property type="match status" value="2"/>
</dbReference>
<evidence type="ECO:0000256" key="11">
    <source>
        <dbReference type="ARBA" id="ARBA00022640"/>
    </source>
</evidence>
<keyword evidence="12" id="KW-0479">Metal-binding</keyword>
<feature type="domain" description="Nitrite/Sulfite reductase ferredoxin-like" evidence="23">
    <location>
        <begin position="414"/>
        <end position="467"/>
    </location>
</feature>
<dbReference type="InterPro" id="IPR006067">
    <property type="entry name" value="NO2/SO3_Rdtase_4Fe4S_dom"/>
</dbReference>
<name>A0A0L9V8C5_PHAAN</name>
<feature type="domain" description="Nitrite/sulphite reductase 4Fe-4S" evidence="22">
    <location>
        <begin position="220"/>
        <end position="396"/>
    </location>
</feature>